<dbReference type="OrthoDB" id="5570127at2759"/>
<accession>A0A5B0MEY0</accession>
<feature type="compositionally biased region" description="Polar residues" evidence="1">
    <location>
        <begin position="183"/>
        <end position="196"/>
    </location>
</feature>
<comment type="caution">
    <text evidence="2">The sequence shown here is derived from an EMBL/GenBank/DDBJ whole genome shotgun (WGS) entry which is preliminary data.</text>
</comment>
<name>A0A5B0MEY0_PUCGR</name>
<proteinExistence type="predicted"/>
<dbReference type="Proteomes" id="UP000324748">
    <property type="component" value="Unassembled WGS sequence"/>
</dbReference>
<sequence length="205" mass="23340">MSPTSRPVLSRFLDIVNNHEGEKEKDIVDTEYINKVYLVIWSAFIPNTNVKPFTSDDKLDVELLAHGQLDRTIPAQSSRRPEKRDHQVWLVLPELEGRSDSSKNAALYFNLSFHRGLRFSNKNSLPRLTVSGSSNPEMRGLVVDLIELVARWSSNGLRQPAKMRSLKMHWLLVAPKVHNQNSHLLPTNQIGSTQYAPSHPQLDLK</sequence>
<dbReference type="AlphaFoldDB" id="A0A5B0MEY0"/>
<feature type="region of interest" description="Disordered" evidence="1">
    <location>
        <begin position="183"/>
        <end position="205"/>
    </location>
</feature>
<dbReference type="EMBL" id="VSWC01000148">
    <property type="protein sequence ID" value="KAA1075737.1"/>
    <property type="molecule type" value="Genomic_DNA"/>
</dbReference>
<evidence type="ECO:0000313" key="3">
    <source>
        <dbReference type="Proteomes" id="UP000324748"/>
    </source>
</evidence>
<evidence type="ECO:0000256" key="1">
    <source>
        <dbReference type="SAM" id="MobiDB-lite"/>
    </source>
</evidence>
<gene>
    <name evidence="2" type="ORF">PGT21_000172</name>
</gene>
<reference evidence="2 3" key="1">
    <citation type="submission" date="2019-05" db="EMBL/GenBank/DDBJ databases">
        <title>Emergence of the Ug99 lineage of the wheat stem rust pathogen through somatic hybridization.</title>
        <authorList>
            <person name="Li F."/>
            <person name="Upadhyaya N.M."/>
            <person name="Sperschneider J."/>
            <person name="Matny O."/>
            <person name="Nguyen-Phuc H."/>
            <person name="Mago R."/>
            <person name="Raley C."/>
            <person name="Miller M.E."/>
            <person name="Silverstein K.A.T."/>
            <person name="Henningsen E."/>
            <person name="Hirsch C.D."/>
            <person name="Visser B."/>
            <person name="Pretorius Z.A."/>
            <person name="Steffenson B.J."/>
            <person name="Schwessinger B."/>
            <person name="Dodds P.N."/>
            <person name="Figueroa M."/>
        </authorList>
    </citation>
    <scope>NUCLEOTIDE SEQUENCE [LARGE SCALE GENOMIC DNA]</scope>
    <source>
        <strain evidence="2">21-0</strain>
    </source>
</reference>
<evidence type="ECO:0000313" key="2">
    <source>
        <dbReference type="EMBL" id="KAA1075737.1"/>
    </source>
</evidence>
<protein>
    <submittedName>
        <fullName evidence="2">Uncharacterized protein</fullName>
    </submittedName>
</protein>
<organism evidence="2 3">
    <name type="scientific">Puccinia graminis f. sp. tritici</name>
    <dbReference type="NCBI Taxonomy" id="56615"/>
    <lineage>
        <taxon>Eukaryota</taxon>
        <taxon>Fungi</taxon>
        <taxon>Dikarya</taxon>
        <taxon>Basidiomycota</taxon>
        <taxon>Pucciniomycotina</taxon>
        <taxon>Pucciniomycetes</taxon>
        <taxon>Pucciniales</taxon>
        <taxon>Pucciniaceae</taxon>
        <taxon>Puccinia</taxon>
    </lineage>
</organism>
<keyword evidence="3" id="KW-1185">Reference proteome</keyword>